<organism evidence="2">
    <name type="scientific">freshwater metagenome</name>
    <dbReference type="NCBI Taxonomy" id="449393"/>
    <lineage>
        <taxon>unclassified sequences</taxon>
        <taxon>metagenomes</taxon>
        <taxon>ecological metagenomes</taxon>
    </lineage>
</organism>
<name>A0A6J6SBA2_9ZZZZ</name>
<dbReference type="InterPro" id="IPR050834">
    <property type="entry name" value="Glycosyltransf_2"/>
</dbReference>
<accession>A0A6J6SBA2</accession>
<reference evidence="2" key="1">
    <citation type="submission" date="2020-05" db="EMBL/GenBank/DDBJ databases">
        <authorList>
            <person name="Chiriac C."/>
            <person name="Salcher M."/>
            <person name="Ghai R."/>
            <person name="Kavagutti S V."/>
        </authorList>
    </citation>
    <scope>NUCLEOTIDE SEQUENCE</scope>
</reference>
<evidence type="ECO:0000313" key="2">
    <source>
        <dbReference type="EMBL" id="CAB4731659.1"/>
    </source>
</evidence>
<dbReference type="EMBL" id="CAEZYW010000020">
    <property type="protein sequence ID" value="CAB4731659.1"/>
    <property type="molecule type" value="Genomic_DNA"/>
</dbReference>
<dbReference type="PANTHER" id="PTHR43685">
    <property type="entry name" value="GLYCOSYLTRANSFERASE"/>
    <property type="match status" value="1"/>
</dbReference>
<dbReference type="InterPro" id="IPR029044">
    <property type="entry name" value="Nucleotide-diphossugar_trans"/>
</dbReference>
<dbReference type="InterPro" id="IPR001173">
    <property type="entry name" value="Glyco_trans_2-like"/>
</dbReference>
<gene>
    <name evidence="2" type="ORF">UFOPK2786_00220</name>
</gene>
<sequence>MTVANEPVAALLVTSNSARWIEATLNSILGQTRQPDAFVVIDDNSTDDTRSIISSVLKGEALVYRATSRAADTTTRIAHNFRQGVRACADHAIAVLGDHDDVWHPDRIAHQTRELSDRPSALMLASDGALIDAIGESKAGSLRDAFPVPDDWNDLAPLDQLRYVLRHSIATGGASALRPAAFADVAIPAGWLHDRWWSLVATVLGGMRIDGEQLIDYRVSGTQEVGLGQGRQRDSKLHRAASAATQAPMVLGKVRDLHAGLQPLTTDPTLARALSWAGLARALR</sequence>
<feature type="domain" description="Glycosyltransferase 2-like" evidence="1">
    <location>
        <begin position="13"/>
        <end position="120"/>
    </location>
</feature>
<dbReference type="PANTHER" id="PTHR43685:SF2">
    <property type="entry name" value="GLYCOSYLTRANSFERASE 2-LIKE DOMAIN-CONTAINING PROTEIN"/>
    <property type="match status" value="1"/>
</dbReference>
<evidence type="ECO:0000259" key="1">
    <source>
        <dbReference type="Pfam" id="PF00535"/>
    </source>
</evidence>
<dbReference type="AlphaFoldDB" id="A0A6J6SBA2"/>
<protein>
    <submittedName>
        <fullName evidence="2">Unannotated protein</fullName>
    </submittedName>
</protein>
<dbReference type="Gene3D" id="3.90.550.10">
    <property type="entry name" value="Spore Coat Polysaccharide Biosynthesis Protein SpsA, Chain A"/>
    <property type="match status" value="1"/>
</dbReference>
<proteinExistence type="predicted"/>
<dbReference type="SUPFAM" id="SSF53448">
    <property type="entry name" value="Nucleotide-diphospho-sugar transferases"/>
    <property type="match status" value="1"/>
</dbReference>
<dbReference type="Pfam" id="PF00535">
    <property type="entry name" value="Glycos_transf_2"/>
    <property type="match status" value="1"/>
</dbReference>